<proteinExistence type="predicted"/>
<dbReference type="GeneID" id="127151321"/>
<evidence type="ECO:0000313" key="2">
    <source>
        <dbReference type="RefSeq" id="XP_050946770.1"/>
    </source>
</evidence>
<organism evidence="1 2">
    <name type="scientific">Cucumis melo</name>
    <name type="common">Muskmelon</name>
    <dbReference type="NCBI Taxonomy" id="3656"/>
    <lineage>
        <taxon>Eukaryota</taxon>
        <taxon>Viridiplantae</taxon>
        <taxon>Streptophyta</taxon>
        <taxon>Embryophyta</taxon>
        <taxon>Tracheophyta</taxon>
        <taxon>Spermatophyta</taxon>
        <taxon>Magnoliopsida</taxon>
        <taxon>eudicotyledons</taxon>
        <taxon>Gunneridae</taxon>
        <taxon>Pentapetalae</taxon>
        <taxon>rosids</taxon>
        <taxon>fabids</taxon>
        <taxon>Cucurbitales</taxon>
        <taxon>Cucurbitaceae</taxon>
        <taxon>Benincaseae</taxon>
        <taxon>Cucumis</taxon>
    </lineage>
</organism>
<dbReference type="InterPro" id="IPR021109">
    <property type="entry name" value="Peptidase_aspartic_dom_sf"/>
</dbReference>
<keyword evidence="1" id="KW-1185">Reference proteome</keyword>
<protein>
    <submittedName>
        <fullName evidence="2">Uncharacterized protein LOC127151321</fullName>
    </submittedName>
</protein>
<reference evidence="2" key="1">
    <citation type="submission" date="2025-08" db="UniProtKB">
        <authorList>
            <consortium name="RefSeq"/>
        </authorList>
    </citation>
    <scope>IDENTIFICATION</scope>
    <source>
        <tissue evidence="2">Stem</tissue>
    </source>
</reference>
<dbReference type="RefSeq" id="XP_050946770.1">
    <property type="nucleotide sequence ID" value="XM_051090813.1"/>
</dbReference>
<dbReference type="Proteomes" id="UP001652600">
    <property type="component" value="Chromosome 10"/>
</dbReference>
<evidence type="ECO:0000313" key="1">
    <source>
        <dbReference type="Proteomes" id="UP001652600"/>
    </source>
</evidence>
<accession>A0ABM3L9R2</accession>
<gene>
    <name evidence="2" type="primary">LOC127151321</name>
</gene>
<dbReference type="Gene3D" id="2.40.70.10">
    <property type="entry name" value="Acid Proteases"/>
    <property type="match status" value="1"/>
</dbReference>
<dbReference type="CDD" id="cd00303">
    <property type="entry name" value="retropepsin_like"/>
    <property type="match status" value="1"/>
</dbReference>
<name>A0ABM3L9R2_CUCME</name>
<sequence>MNGLSPWIKIEVECWEPVGLAQMMKLAQHLENKELMRREAGLKKNIEGETRRGGPTKRLSDAEFQARKEKGLCFCCERYHTGHCCKVKEQREFRVLVVRENEEEVEIFEEDDHEEETKMKMLEVEKGVKPVVELSINSVVGLSKPGTMKMKGKIDEEAVIVLIDCGEMHNFISEKLVTSLNLPMMETANYGVTLGSGTTMKGKGREFVKK</sequence>